<accession>A0ABS2YMN3</accession>
<evidence type="ECO:0000256" key="8">
    <source>
        <dbReference type="SAM" id="Phobius"/>
    </source>
</evidence>
<comment type="similarity">
    <text evidence="6">Belongs to the OS-9 family.</text>
</comment>
<gene>
    <name evidence="11" type="primary">Erlec1</name>
    <name evidence="11" type="ORF">GTO93_0020825</name>
</gene>
<dbReference type="EMBL" id="JAAWVQ010171337">
    <property type="protein sequence ID" value="MBN3288012.1"/>
    <property type="molecule type" value="Genomic_DNA"/>
</dbReference>
<evidence type="ECO:0000313" key="12">
    <source>
        <dbReference type="Proteomes" id="UP001166093"/>
    </source>
</evidence>
<feature type="transmembrane region" description="Helical" evidence="8">
    <location>
        <begin position="463"/>
        <end position="483"/>
    </location>
</feature>
<dbReference type="PANTHER" id="PTHR15414">
    <property type="entry name" value="OS-9-RELATED"/>
    <property type="match status" value="1"/>
</dbReference>
<keyword evidence="6" id="KW-0430">Lectin</keyword>
<evidence type="ECO:0000256" key="1">
    <source>
        <dbReference type="ARBA" id="ARBA00004319"/>
    </source>
</evidence>
<feature type="compositionally biased region" description="Basic and acidic residues" evidence="7">
    <location>
        <begin position="163"/>
        <end position="179"/>
    </location>
</feature>
<comment type="function">
    <text evidence="5">Probable lectin that binds selectively to improperly folded lumenal proteins. May function in endoplasmic reticulum quality control and endoplasmic reticulum-associated degradation (ERAD) of both non-glycosylated proteins and glycoproteins.</text>
</comment>
<dbReference type="InterPro" id="IPR009011">
    <property type="entry name" value="Man6P_isomerase_rcpt-bd_dom_sf"/>
</dbReference>
<evidence type="ECO:0000256" key="3">
    <source>
        <dbReference type="ARBA" id="ARBA00022824"/>
    </source>
</evidence>
<feature type="non-terminal residue" evidence="11">
    <location>
        <position position="1"/>
    </location>
</feature>
<keyword evidence="8" id="KW-0472">Membrane</keyword>
<keyword evidence="3 6" id="KW-0256">Endoplasmic reticulum</keyword>
<evidence type="ECO:0000256" key="5">
    <source>
        <dbReference type="ARBA" id="ARBA00037585"/>
    </source>
</evidence>
<dbReference type="SUPFAM" id="SSF50911">
    <property type="entry name" value="Mannose 6-phosphate receptor domain"/>
    <property type="match status" value="2"/>
</dbReference>
<organism evidence="11 12">
    <name type="scientific">Polyodon spathula</name>
    <name type="common">North American paddlefish</name>
    <name type="synonym">Squalus spathula</name>
    <dbReference type="NCBI Taxonomy" id="7913"/>
    <lineage>
        <taxon>Eukaryota</taxon>
        <taxon>Metazoa</taxon>
        <taxon>Chordata</taxon>
        <taxon>Craniata</taxon>
        <taxon>Vertebrata</taxon>
        <taxon>Euteleostomi</taxon>
        <taxon>Actinopterygii</taxon>
        <taxon>Chondrostei</taxon>
        <taxon>Acipenseriformes</taxon>
        <taxon>Polyodontidae</taxon>
        <taxon>Polyodon</taxon>
    </lineage>
</organism>
<name>A0ABS2YMN3_POLSP</name>
<feature type="region of interest" description="Disordered" evidence="7">
    <location>
        <begin position="159"/>
        <end position="179"/>
    </location>
</feature>
<dbReference type="PROSITE" id="PS51914">
    <property type="entry name" value="MRH"/>
    <property type="match status" value="2"/>
</dbReference>
<feature type="domain" description="MRH" evidence="10">
    <location>
        <begin position="108"/>
        <end position="250"/>
    </location>
</feature>
<sequence>MCKFAEGRVWALLWGILEVCWVIASAAQGAASPFTDDIPFRVTWPGSEFTMPKTGVLYREEEYVIMTTTNKEKYKCMLPSLASGDEDDDKNYSGPNPADLLEPLFKQSSCSYRIESYWTYEVCHGKHVRQYHEEKETGQKINIQEYYLGSMIKKSEPATAVVESEKMEETEQKEASEKDIPTKNVEGQMTPYYPLEMGNGTPCTLKQHHPRSSTVMYVCHPDAKHEILSVAEITTCEYEVVVLTPLLCSHPKYRFKSSPVNDIFCQSLQGSPLRPQSLTQLDREQQDLMKPAFISRDKEEETSSVREERFSSTHKPISVGGQQQVTVGTTHISKLTDEQLVKEFLSGSYCLHGGVGWWKYEFCYGKHVHQYHEDKETGKTILVVGTWNQEDHLGWAKKNVARSYQLKDDDMQKVKVVSHFYGHGDVCDLTGKPREVIVKLKCRESESPHAVTIYMLEPQACQYILGVSTLTVLLLLPLALILLNKLADIIRESYAFLKM</sequence>
<dbReference type="Pfam" id="PF07915">
    <property type="entry name" value="PRKCSH"/>
    <property type="match status" value="2"/>
</dbReference>
<evidence type="ECO:0000256" key="7">
    <source>
        <dbReference type="SAM" id="MobiDB-lite"/>
    </source>
</evidence>
<keyword evidence="4" id="KW-1015">Disulfide bond</keyword>
<evidence type="ECO:0000259" key="10">
    <source>
        <dbReference type="PROSITE" id="PS51914"/>
    </source>
</evidence>
<keyword evidence="8" id="KW-1133">Transmembrane helix</keyword>
<comment type="subcellular location">
    <subcellularLocation>
        <location evidence="1 6">Endoplasmic reticulum lumen</location>
    </subcellularLocation>
</comment>
<keyword evidence="8" id="KW-0812">Transmembrane</keyword>
<dbReference type="InterPro" id="IPR012913">
    <property type="entry name" value="OS9-like_dom"/>
</dbReference>
<feature type="domain" description="MRH" evidence="10">
    <location>
        <begin position="348"/>
        <end position="475"/>
    </location>
</feature>
<keyword evidence="12" id="KW-1185">Reference proteome</keyword>
<evidence type="ECO:0000313" key="11">
    <source>
        <dbReference type="EMBL" id="MBN3288012.1"/>
    </source>
</evidence>
<evidence type="ECO:0000256" key="9">
    <source>
        <dbReference type="SAM" id="SignalP"/>
    </source>
</evidence>
<dbReference type="InterPro" id="IPR045149">
    <property type="entry name" value="OS-9-like"/>
</dbReference>
<evidence type="ECO:0000256" key="2">
    <source>
        <dbReference type="ARBA" id="ARBA00022729"/>
    </source>
</evidence>
<protein>
    <recommendedName>
        <fullName evidence="6">Endoplasmic reticulum lectin</fullName>
    </recommendedName>
</protein>
<comment type="caution">
    <text evidence="11">The sequence shown here is derived from an EMBL/GenBank/DDBJ whole genome shotgun (WGS) entry which is preliminary data.</text>
</comment>
<comment type="function">
    <text evidence="6">Lectin involved in the quality control of the secretory pathway. As a member of the endoplasmic reticulum-associated degradation lumenal (ERAD-L) surveillance system, targets misfolded endoplasmic reticulum lumenal glycoproteins for degradation.</text>
</comment>
<proteinExistence type="inferred from homology"/>
<keyword evidence="2 9" id="KW-0732">Signal</keyword>
<evidence type="ECO:0000256" key="6">
    <source>
        <dbReference type="RuleBase" id="RU369099"/>
    </source>
</evidence>
<dbReference type="Gene3D" id="2.70.130.10">
    <property type="entry name" value="Mannose-6-phosphate receptor binding domain"/>
    <property type="match status" value="2"/>
</dbReference>
<reference evidence="11" key="1">
    <citation type="journal article" date="2021" name="Cell">
        <title>Tracing the genetic footprints of vertebrate landing in non-teleost ray-finned fishes.</title>
        <authorList>
            <person name="Bi X."/>
            <person name="Wang K."/>
            <person name="Yang L."/>
            <person name="Pan H."/>
            <person name="Jiang H."/>
            <person name="Wei Q."/>
            <person name="Fang M."/>
            <person name="Yu H."/>
            <person name="Zhu C."/>
            <person name="Cai Y."/>
            <person name="He Y."/>
            <person name="Gan X."/>
            <person name="Zeng H."/>
            <person name="Yu D."/>
            <person name="Zhu Y."/>
            <person name="Jiang H."/>
            <person name="Qiu Q."/>
            <person name="Yang H."/>
            <person name="Zhang Y.E."/>
            <person name="Wang W."/>
            <person name="Zhu M."/>
            <person name="He S."/>
            <person name="Zhang G."/>
        </authorList>
    </citation>
    <scope>NUCLEOTIDE SEQUENCE</scope>
    <source>
        <strain evidence="11">Pddl_001</strain>
    </source>
</reference>
<evidence type="ECO:0000256" key="4">
    <source>
        <dbReference type="ARBA" id="ARBA00023157"/>
    </source>
</evidence>
<feature type="non-terminal residue" evidence="11">
    <location>
        <position position="499"/>
    </location>
</feature>
<feature type="chain" id="PRO_5046385241" description="Endoplasmic reticulum lectin" evidence="9">
    <location>
        <begin position="27"/>
        <end position="499"/>
    </location>
</feature>
<dbReference type="Proteomes" id="UP001166093">
    <property type="component" value="Unassembled WGS sequence"/>
</dbReference>
<feature type="signal peptide" evidence="9">
    <location>
        <begin position="1"/>
        <end position="26"/>
    </location>
</feature>
<dbReference type="PANTHER" id="PTHR15414:SF0">
    <property type="entry name" value="ENDOPLASMIC RETICULUM LECTIN 1"/>
    <property type="match status" value="1"/>
</dbReference>
<dbReference type="InterPro" id="IPR044865">
    <property type="entry name" value="MRH_dom"/>
</dbReference>